<feature type="region of interest" description="Disordered" evidence="4">
    <location>
        <begin position="1"/>
        <end position="23"/>
    </location>
</feature>
<name>A0ABW1JFT0_9ACTN</name>
<evidence type="ECO:0000313" key="6">
    <source>
        <dbReference type="EMBL" id="MFC6007588.1"/>
    </source>
</evidence>
<evidence type="ECO:0000313" key="7">
    <source>
        <dbReference type="Proteomes" id="UP001596189"/>
    </source>
</evidence>
<organism evidence="6 7">
    <name type="scientific">Angustibacter luteus</name>
    <dbReference type="NCBI Taxonomy" id="658456"/>
    <lineage>
        <taxon>Bacteria</taxon>
        <taxon>Bacillati</taxon>
        <taxon>Actinomycetota</taxon>
        <taxon>Actinomycetes</taxon>
        <taxon>Kineosporiales</taxon>
        <taxon>Kineosporiaceae</taxon>
    </lineage>
</organism>
<dbReference type="InterPro" id="IPR051011">
    <property type="entry name" value="Metal_resp_trans_reg"/>
</dbReference>
<reference evidence="7" key="1">
    <citation type="journal article" date="2019" name="Int. J. Syst. Evol. Microbiol.">
        <title>The Global Catalogue of Microorganisms (GCM) 10K type strain sequencing project: providing services to taxonomists for standard genome sequencing and annotation.</title>
        <authorList>
            <consortium name="The Broad Institute Genomics Platform"/>
            <consortium name="The Broad Institute Genome Sequencing Center for Infectious Disease"/>
            <person name="Wu L."/>
            <person name="Ma J."/>
        </authorList>
    </citation>
    <scope>NUCLEOTIDE SEQUENCE [LARGE SCALE GENOMIC DNA]</scope>
    <source>
        <strain evidence="7">KACC 14249</strain>
    </source>
</reference>
<sequence length="213" mass="23265">MPDVPAPSEDDPSDDPHEPQREGDRIVLTDPRALRALAHPARTAVLDELYQGKVRTSSQLAELTGLTPSAMSYHLRALEKWGIVVRAESVDGRERPWAAAAKGFSLSGRDAAQAATDTVVGLYLDRLGRDLATWRRAEPTQGEWSDTSQVSRGFPWLTADELREVNAAVMAVFEPYFVRDATNHPEGGRRVAYLFATAPLVEDAEPSGSDDGP</sequence>
<keyword evidence="2" id="KW-0238">DNA-binding</keyword>
<dbReference type="InterPro" id="IPR011991">
    <property type="entry name" value="ArsR-like_HTH"/>
</dbReference>
<comment type="caution">
    <text evidence="6">The sequence shown here is derived from an EMBL/GenBank/DDBJ whole genome shotgun (WGS) entry which is preliminary data.</text>
</comment>
<evidence type="ECO:0000256" key="3">
    <source>
        <dbReference type="ARBA" id="ARBA00023163"/>
    </source>
</evidence>
<dbReference type="Pfam" id="PF12840">
    <property type="entry name" value="HTH_20"/>
    <property type="match status" value="1"/>
</dbReference>
<evidence type="ECO:0000259" key="5">
    <source>
        <dbReference type="SMART" id="SM00418"/>
    </source>
</evidence>
<keyword evidence="3" id="KW-0804">Transcription</keyword>
<dbReference type="InterPro" id="IPR001845">
    <property type="entry name" value="HTH_ArsR_DNA-bd_dom"/>
</dbReference>
<evidence type="ECO:0000256" key="1">
    <source>
        <dbReference type="ARBA" id="ARBA00023015"/>
    </source>
</evidence>
<feature type="domain" description="HTH arsR-type" evidence="5">
    <location>
        <begin position="32"/>
        <end position="120"/>
    </location>
</feature>
<evidence type="ECO:0000256" key="4">
    <source>
        <dbReference type="SAM" id="MobiDB-lite"/>
    </source>
</evidence>
<dbReference type="SMART" id="SM00418">
    <property type="entry name" value="HTH_ARSR"/>
    <property type="match status" value="1"/>
</dbReference>
<dbReference type="InterPro" id="IPR036388">
    <property type="entry name" value="WH-like_DNA-bd_sf"/>
</dbReference>
<evidence type="ECO:0000256" key="2">
    <source>
        <dbReference type="ARBA" id="ARBA00023125"/>
    </source>
</evidence>
<proteinExistence type="predicted"/>
<dbReference type="RefSeq" id="WP_345715733.1">
    <property type="nucleotide sequence ID" value="NZ_BAABFP010000002.1"/>
</dbReference>
<dbReference type="PANTHER" id="PTHR43132:SF2">
    <property type="entry name" value="ARSENICAL RESISTANCE OPERON REPRESSOR ARSR-RELATED"/>
    <property type="match status" value="1"/>
</dbReference>
<accession>A0ABW1JFT0</accession>
<protein>
    <submittedName>
        <fullName evidence="6">ArsR/SmtB family transcription factor</fullName>
    </submittedName>
</protein>
<dbReference type="SUPFAM" id="SSF46785">
    <property type="entry name" value="Winged helix' DNA-binding domain"/>
    <property type="match status" value="1"/>
</dbReference>
<dbReference type="CDD" id="cd00090">
    <property type="entry name" value="HTH_ARSR"/>
    <property type="match status" value="1"/>
</dbReference>
<keyword evidence="1" id="KW-0805">Transcription regulation</keyword>
<dbReference type="Proteomes" id="UP001596189">
    <property type="component" value="Unassembled WGS sequence"/>
</dbReference>
<dbReference type="PANTHER" id="PTHR43132">
    <property type="entry name" value="ARSENICAL RESISTANCE OPERON REPRESSOR ARSR-RELATED"/>
    <property type="match status" value="1"/>
</dbReference>
<keyword evidence="7" id="KW-1185">Reference proteome</keyword>
<dbReference type="InterPro" id="IPR036390">
    <property type="entry name" value="WH_DNA-bd_sf"/>
</dbReference>
<dbReference type="Gene3D" id="1.10.10.10">
    <property type="entry name" value="Winged helix-like DNA-binding domain superfamily/Winged helix DNA-binding domain"/>
    <property type="match status" value="1"/>
</dbReference>
<dbReference type="EMBL" id="JBHSRD010000004">
    <property type="protein sequence ID" value="MFC6007588.1"/>
    <property type="molecule type" value="Genomic_DNA"/>
</dbReference>
<feature type="compositionally biased region" description="Basic and acidic residues" evidence="4">
    <location>
        <begin position="14"/>
        <end position="23"/>
    </location>
</feature>
<gene>
    <name evidence="6" type="ORF">ACFQDO_10655</name>
</gene>